<organism evidence="1 2">
    <name type="scientific">Pandoraea apista</name>
    <dbReference type="NCBI Taxonomy" id="93218"/>
    <lineage>
        <taxon>Bacteria</taxon>
        <taxon>Pseudomonadati</taxon>
        <taxon>Pseudomonadota</taxon>
        <taxon>Betaproteobacteria</taxon>
        <taxon>Burkholderiales</taxon>
        <taxon>Burkholderiaceae</taxon>
        <taxon>Pandoraea</taxon>
    </lineage>
</organism>
<sequence>MSQVVIPPLNEGETYLCGFVDANGDVVHTVIVAINNERAEWQEQLDWAKALGADLMTRPEQAVAYAKHKDLFEEAGYWSNEDAGDGFAWYQYFDNGSQDCSYQDGRLRAVAVRRFKN</sequence>
<reference evidence="1 2" key="1">
    <citation type="submission" date="2019-08" db="EMBL/GenBank/DDBJ databases">
        <authorList>
            <person name="Peeters C."/>
        </authorList>
    </citation>
    <scope>NUCLEOTIDE SEQUENCE [LARGE SCALE GENOMIC DNA]</scope>
    <source>
        <strain evidence="1 2">LMG 18089</strain>
    </source>
</reference>
<gene>
    <name evidence="1" type="ORF">PAP18089_05075</name>
</gene>
<accession>A0A5E5PCR3</accession>
<dbReference type="EMBL" id="CABPSX010000015">
    <property type="protein sequence ID" value="VVG74063.1"/>
    <property type="molecule type" value="Genomic_DNA"/>
</dbReference>
<dbReference type="OrthoDB" id="7349818at2"/>
<evidence type="ECO:0000313" key="1">
    <source>
        <dbReference type="EMBL" id="VVG74063.1"/>
    </source>
</evidence>
<protein>
    <recommendedName>
        <fullName evidence="3">DUF1566 domain-containing protein</fullName>
    </recommendedName>
</protein>
<dbReference type="Proteomes" id="UP000364291">
    <property type="component" value="Unassembled WGS sequence"/>
</dbReference>
<dbReference type="AlphaFoldDB" id="A0A5E5PCR3"/>
<evidence type="ECO:0008006" key="3">
    <source>
        <dbReference type="Google" id="ProtNLM"/>
    </source>
</evidence>
<dbReference type="RefSeq" id="WP_150728817.1">
    <property type="nucleotide sequence ID" value="NZ_CABPSX010000015.1"/>
</dbReference>
<proteinExistence type="predicted"/>
<name>A0A5E5PCR3_9BURK</name>
<evidence type="ECO:0000313" key="2">
    <source>
        <dbReference type="Proteomes" id="UP000364291"/>
    </source>
</evidence>